<organism evidence="1 2">
    <name type="scientific">Massariosphaeria phaeospora</name>
    <dbReference type="NCBI Taxonomy" id="100035"/>
    <lineage>
        <taxon>Eukaryota</taxon>
        <taxon>Fungi</taxon>
        <taxon>Dikarya</taxon>
        <taxon>Ascomycota</taxon>
        <taxon>Pezizomycotina</taxon>
        <taxon>Dothideomycetes</taxon>
        <taxon>Pleosporomycetidae</taxon>
        <taxon>Pleosporales</taxon>
        <taxon>Pleosporales incertae sedis</taxon>
        <taxon>Massariosphaeria</taxon>
    </lineage>
</organism>
<gene>
    <name evidence="1" type="ORF">BDV95DRAFT_558230</name>
</gene>
<evidence type="ECO:0000313" key="1">
    <source>
        <dbReference type="EMBL" id="KAF2876989.1"/>
    </source>
</evidence>
<protein>
    <submittedName>
        <fullName evidence="1">Uncharacterized protein</fullName>
    </submittedName>
</protein>
<accession>A0A7C8IDM1</accession>
<proteinExistence type="predicted"/>
<comment type="caution">
    <text evidence="1">The sequence shown here is derived from an EMBL/GenBank/DDBJ whole genome shotgun (WGS) entry which is preliminary data.</text>
</comment>
<dbReference type="EMBL" id="JAADJZ010000002">
    <property type="protein sequence ID" value="KAF2876989.1"/>
    <property type="molecule type" value="Genomic_DNA"/>
</dbReference>
<keyword evidence="2" id="KW-1185">Reference proteome</keyword>
<name>A0A7C8IDM1_9PLEO</name>
<reference evidence="1 2" key="1">
    <citation type="submission" date="2020-01" db="EMBL/GenBank/DDBJ databases">
        <authorList>
            <consortium name="DOE Joint Genome Institute"/>
            <person name="Haridas S."/>
            <person name="Albert R."/>
            <person name="Binder M."/>
            <person name="Bloem J."/>
            <person name="Labutti K."/>
            <person name="Salamov A."/>
            <person name="Andreopoulos B."/>
            <person name="Baker S.E."/>
            <person name="Barry K."/>
            <person name="Bills G."/>
            <person name="Bluhm B.H."/>
            <person name="Cannon C."/>
            <person name="Castanera R."/>
            <person name="Culley D.E."/>
            <person name="Daum C."/>
            <person name="Ezra D."/>
            <person name="Gonzalez J.B."/>
            <person name="Henrissat B."/>
            <person name="Kuo A."/>
            <person name="Liang C."/>
            <person name="Lipzen A."/>
            <person name="Lutzoni F."/>
            <person name="Magnuson J."/>
            <person name="Mondo S."/>
            <person name="Nolan M."/>
            <person name="Ohm R."/>
            <person name="Pangilinan J."/>
            <person name="Park H.-J.H."/>
            <person name="Ramirez L."/>
            <person name="Alfaro M."/>
            <person name="Sun H."/>
            <person name="Tritt A."/>
            <person name="Yoshinaga Y."/>
            <person name="Zwiers L.-H.L."/>
            <person name="Turgeon B.G."/>
            <person name="Goodwin S.B."/>
            <person name="Spatafora J.W."/>
            <person name="Crous P.W."/>
            <person name="Grigoriev I.V."/>
        </authorList>
    </citation>
    <scope>NUCLEOTIDE SEQUENCE [LARGE SCALE GENOMIC DNA]</scope>
    <source>
        <strain evidence="1 2">CBS 611.86</strain>
    </source>
</reference>
<dbReference type="AlphaFoldDB" id="A0A7C8IDM1"/>
<sequence>MVGWEATVQRPLTTRFPCLSRLGSLLLHFLQILQVPRCLSWPLFVFFDIRFLVSSLQHQSKLPSGSYQSSQHNDRRTGVWKGDYTSIVFPGRSQAYPLNKLKEVSQLARVRAMALKSLLDMCSVYSFA</sequence>
<dbReference type="Proteomes" id="UP000481861">
    <property type="component" value="Unassembled WGS sequence"/>
</dbReference>
<evidence type="ECO:0000313" key="2">
    <source>
        <dbReference type="Proteomes" id="UP000481861"/>
    </source>
</evidence>